<keyword evidence="5" id="KW-0732">Signal</keyword>
<dbReference type="InterPro" id="IPR017853">
    <property type="entry name" value="GH"/>
</dbReference>
<feature type="region of interest" description="Disordered" evidence="3">
    <location>
        <begin position="60"/>
        <end position="81"/>
    </location>
</feature>
<keyword evidence="4" id="KW-0472">Membrane</keyword>
<dbReference type="InterPro" id="IPR052764">
    <property type="entry name" value="GH20_Enzymes"/>
</dbReference>
<evidence type="ECO:0000256" key="4">
    <source>
        <dbReference type="SAM" id="Phobius"/>
    </source>
</evidence>
<evidence type="ECO:0000256" key="5">
    <source>
        <dbReference type="SAM" id="SignalP"/>
    </source>
</evidence>
<keyword evidence="4" id="KW-1133">Transmembrane helix</keyword>
<accession>A0ABW5UZB4</accession>
<proteinExistence type="inferred from homology"/>
<comment type="similarity">
    <text evidence="1">Belongs to the glycosyl hydrolase 20 family.</text>
</comment>
<keyword evidence="2 7" id="KW-0378">Hydrolase</keyword>
<dbReference type="RefSeq" id="WP_019618236.1">
    <property type="nucleotide sequence ID" value="NZ_JBHUNE010000003.1"/>
</dbReference>
<evidence type="ECO:0000256" key="2">
    <source>
        <dbReference type="ARBA" id="ARBA00022801"/>
    </source>
</evidence>
<dbReference type="EMBL" id="JBHUNE010000003">
    <property type="protein sequence ID" value="MFD2757774.1"/>
    <property type="molecule type" value="Genomic_DNA"/>
</dbReference>
<dbReference type="InterPro" id="IPR029018">
    <property type="entry name" value="Hex-like_dom2"/>
</dbReference>
<dbReference type="SUPFAM" id="SSF55545">
    <property type="entry name" value="beta-N-acetylhexosaminidase-like domain"/>
    <property type="match status" value="1"/>
</dbReference>
<dbReference type="PANTHER" id="PTHR43678">
    <property type="entry name" value="PUTATIVE (AFU_ORTHOLOGUE AFUA_2G00640)-RELATED"/>
    <property type="match status" value="1"/>
</dbReference>
<feature type="signal peptide" evidence="5">
    <location>
        <begin position="1"/>
        <end position="38"/>
    </location>
</feature>
<comment type="caution">
    <text evidence="7">The sequence shown here is derived from an EMBL/GenBank/DDBJ whole genome shotgun (WGS) entry which is preliminary data.</text>
</comment>
<dbReference type="Proteomes" id="UP001597492">
    <property type="component" value="Unassembled WGS sequence"/>
</dbReference>
<dbReference type="SUPFAM" id="SSF51445">
    <property type="entry name" value="(Trans)glycosidases"/>
    <property type="match status" value="1"/>
</dbReference>
<feature type="chain" id="PRO_5046283074" evidence="5">
    <location>
        <begin position="39"/>
        <end position="610"/>
    </location>
</feature>
<dbReference type="Gene3D" id="3.30.379.10">
    <property type="entry name" value="Chitobiase/beta-hexosaminidase domain 2-like"/>
    <property type="match status" value="1"/>
</dbReference>
<evidence type="ECO:0000256" key="3">
    <source>
        <dbReference type="SAM" id="MobiDB-lite"/>
    </source>
</evidence>
<dbReference type="Pfam" id="PF00728">
    <property type="entry name" value="Glyco_hydro_20"/>
    <property type="match status" value="1"/>
</dbReference>
<gene>
    <name evidence="7" type="ORF">ACFSW7_05205</name>
</gene>
<evidence type="ECO:0000313" key="7">
    <source>
        <dbReference type="EMBL" id="MFD2757774.1"/>
    </source>
</evidence>
<feature type="transmembrane region" description="Helical" evidence="4">
    <location>
        <begin position="583"/>
        <end position="604"/>
    </location>
</feature>
<feature type="domain" description="Glycoside hydrolase family 20 catalytic" evidence="6">
    <location>
        <begin position="201"/>
        <end position="456"/>
    </location>
</feature>
<evidence type="ECO:0000259" key="6">
    <source>
        <dbReference type="Pfam" id="PF00728"/>
    </source>
</evidence>
<reference evidence="8" key="1">
    <citation type="journal article" date="2019" name="Int. J. Syst. Evol. Microbiol.">
        <title>The Global Catalogue of Microorganisms (GCM) 10K type strain sequencing project: providing services to taxonomists for standard genome sequencing and annotation.</title>
        <authorList>
            <consortium name="The Broad Institute Genomics Platform"/>
            <consortium name="The Broad Institute Genome Sequencing Center for Infectious Disease"/>
            <person name="Wu L."/>
            <person name="Ma J."/>
        </authorList>
    </citation>
    <scope>NUCLEOTIDE SEQUENCE [LARGE SCALE GENOMIC DNA]</scope>
    <source>
        <strain evidence="8">TISTR 1514</strain>
    </source>
</reference>
<protein>
    <submittedName>
        <fullName evidence="7">Glycoside hydrolase family 20 protein</fullName>
    </submittedName>
</protein>
<evidence type="ECO:0000256" key="1">
    <source>
        <dbReference type="ARBA" id="ARBA00006285"/>
    </source>
</evidence>
<sequence length="610" mass="63976">MRRFVSARRTGNRRRRSRLGIVLAVVAGLVAAGPLAAAASPTPSSPGSSAAPAQADAALTMLPPPTSHSPGDGPAWAPSPATRILFTDPSLDREAARLAEELAALGLTSEPPALLGVDNLVDSNLAVEEAGPDDIVLTLGDAAVLETTPDGVIVSGTDAAGVFRATRPLLQQLVGGGSLPNGAYAFGVGSSSSDAPEVFAVHLDIARKHYPIETLEALLTQLSWVGVTEFELHFSENEGFAIESTTHPDIASPDAHTQAEIREFIAFANDLHIRVVPSLDMPGHLDHALESYPDLRLRDAAGGEVFGALDVTTEAGVDFAHDLIGEYAELFAQPDMPGPVPWNLGADEFVAFDNASEVATLTAAAQAEHGPEATAYDALTDFVNDTAALLADAGYQPRVWSDGMLRGSVVELDESVEVAYWTQRPPGAVPASEFAAQGYRLINVNDEYLYFVLGERVGYAYPTGEAILGSWNATVYPSVGGQPDLIDESSGAMFAIWSDIPDAFEASELVDRVRAPVAAMAVKLADPSTGLTFAEFETQLAAIGEAPAVRPPQEPDFETLEPQPSPVATPAQPAPADAESPPAWLFIGAGILAAAAFVIALIAVGRARRR</sequence>
<organism evidence="7 8">
    <name type="scientific">Gulosibacter faecalis</name>
    <dbReference type="NCBI Taxonomy" id="272240"/>
    <lineage>
        <taxon>Bacteria</taxon>
        <taxon>Bacillati</taxon>
        <taxon>Actinomycetota</taxon>
        <taxon>Actinomycetes</taxon>
        <taxon>Micrococcales</taxon>
        <taxon>Microbacteriaceae</taxon>
        <taxon>Gulosibacter</taxon>
    </lineage>
</organism>
<dbReference type="PANTHER" id="PTHR43678:SF1">
    <property type="entry name" value="BETA-N-ACETYLHEXOSAMINIDASE"/>
    <property type="match status" value="1"/>
</dbReference>
<keyword evidence="8" id="KW-1185">Reference proteome</keyword>
<dbReference type="GO" id="GO:0016787">
    <property type="term" value="F:hydrolase activity"/>
    <property type="evidence" value="ECO:0007669"/>
    <property type="project" value="UniProtKB-KW"/>
</dbReference>
<dbReference type="CDD" id="cd06564">
    <property type="entry name" value="GH20_DspB_LnbB-like"/>
    <property type="match status" value="1"/>
</dbReference>
<keyword evidence="4" id="KW-0812">Transmembrane</keyword>
<evidence type="ECO:0000313" key="8">
    <source>
        <dbReference type="Proteomes" id="UP001597492"/>
    </source>
</evidence>
<dbReference type="Gene3D" id="3.20.20.80">
    <property type="entry name" value="Glycosidases"/>
    <property type="match status" value="1"/>
</dbReference>
<feature type="region of interest" description="Disordered" evidence="3">
    <location>
        <begin position="551"/>
        <end position="576"/>
    </location>
</feature>
<name>A0ABW5UZB4_9MICO</name>
<dbReference type="InterPro" id="IPR015883">
    <property type="entry name" value="Glyco_hydro_20_cat"/>
</dbReference>